<dbReference type="EMBL" id="JARBJD010000079">
    <property type="protein sequence ID" value="KAK2954331.1"/>
    <property type="molecule type" value="Genomic_DNA"/>
</dbReference>
<gene>
    <name evidence="1" type="ORF">BLNAU_10663</name>
</gene>
<sequence>MLPTQAQSTFINKDGTGHTSDGLMDEFRRFESEFKNGDETVHFNIAHSVINILTSACRQFVVDTSHTLTWV</sequence>
<comment type="caution">
    <text evidence="1">The sequence shown here is derived from an EMBL/GenBank/DDBJ whole genome shotgun (WGS) entry which is preliminary data.</text>
</comment>
<protein>
    <submittedName>
        <fullName evidence="1">Uncharacterized protein</fullName>
    </submittedName>
</protein>
<proteinExistence type="predicted"/>
<name>A0ABQ9XQI0_9EUKA</name>
<reference evidence="1 2" key="1">
    <citation type="journal article" date="2022" name="bioRxiv">
        <title>Genomics of Preaxostyla Flagellates Illuminates Evolutionary Transitions and the Path Towards Mitochondrial Loss.</title>
        <authorList>
            <person name="Novak L.V.F."/>
            <person name="Treitli S.C."/>
            <person name="Pyrih J."/>
            <person name="Halakuc P."/>
            <person name="Pipaliya S.V."/>
            <person name="Vacek V."/>
            <person name="Brzon O."/>
            <person name="Soukal P."/>
            <person name="Eme L."/>
            <person name="Dacks J.B."/>
            <person name="Karnkowska A."/>
            <person name="Elias M."/>
            <person name="Hampl V."/>
        </authorList>
    </citation>
    <scope>NUCLEOTIDE SEQUENCE [LARGE SCALE GENOMIC DNA]</scope>
    <source>
        <strain evidence="1">NAU3</strain>
        <tissue evidence="1">Gut</tissue>
    </source>
</reference>
<evidence type="ECO:0000313" key="2">
    <source>
        <dbReference type="Proteomes" id="UP001281761"/>
    </source>
</evidence>
<organism evidence="1 2">
    <name type="scientific">Blattamonas nauphoetae</name>
    <dbReference type="NCBI Taxonomy" id="2049346"/>
    <lineage>
        <taxon>Eukaryota</taxon>
        <taxon>Metamonada</taxon>
        <taxon>Preaxostyla</taxon>
        <taxon>Oxymonadida</taxon>
        <taxon>Blattamonas</taxon>
    </lineage>
</organism>
<evidence type="ECO:0000313" key="1">
    <source>
        <dbReference type="EMBL" id="KAK2954331.1"/>
    </source>
</evidence>
<accession>A0ABQ9XQI0</accession>
<keyword evidence="2" id="KW-1185">Reference proteome</keyword>
<dbReference type="Proteomes" id="UP001281761">
    <property type="component" value="Unassembled WGS sequence"/>
</dbReference>